<keyword evidence="8" id="KW-1185">Reference proteome</keyword>
<keyword evidence="3 4" id="KW-0560">Oxidoreductase</keyword>
<dbReference type="SUPFAM" id="SSF50729">
    <property type="entry name" value="PH domain-like"/>
    <property type="match status" value="1"/>
</dbReference>
<reference evidence="8" key="1">
    <citation type="journal article" date="2010" name="Genome Biol.">
        <title>Genome sequence of the necrotrophic plant pathogen Pythium ultimum reveals original pathogenicity mechanisms and effector repertoire.</title>
        <authorList>
            <person name="Levesque C.A."/>
            <person name="Brouwer H."/>
            <person name="Cano L."/>
            <person name="Hamilton J.P."/>
            <person name="Holt C."/>
            <person name="Huitema E."/>
            <person name="Raffaele S."/>
            <person name="Robideau G.P."/>
            <person name="Thines M."/>
            <person name="Win J."/>
            <person name="Zerillo M.M."/>
            <person name="Beakes G.W."/>
            <person name="Boore J.L."/>
            <person name="Busam D."/>
            <person name="Dumas B."/>
            <person name="Ferriera S."/>
            <person name="Fuerstenberg S.I."/>
            <person name="Gachon C.M."/>
            <person name="Gaulin E."/>
            <person name="Govers F."/>
            <person name="Grenville-Briggs L."/>
            <person name="Horner N."/>
            <person name="Hostetler J."/>
            <person name="Jiang R.H."/>
            <person name="Johnson J."/>
            <person name="Krajaejun T."/>
            <person name="Lin H."/>
            <person name="Meijer H.J."/>
            <person name="Moore B."/>
            <person name="Morris P."/>
            <person name="Phuntmart V."/>
            <person name="Puiu D."/>
            <person name="Shetty J."/>
            <person name="Stajich J.E."/>
            <person name="Tripathy S."/>
            <person name="Wawra S."/>
            <person name="van West P."/>
            <person name="Whitty B.R."/>
            <person name="Coutinho P.M."/>
            <person name="Henrissat B."/>
            <person name="Martin F."/>
            <person name="Thomas P.D."/>
            <person name="Tyler B.M."/>
            <person name="De Vries R.P."/>
            <person name="Kamoun S."/>
            <person name="Yandell M."/>
            <person name="Tisserat N."/>
            <person name="Buell C.R."/>
        </authorList>
    </citation>
    <scope>NUCLEOTIDE SEQUENCE</scope>
    <source>
        <strain evidence="8">DAOM:BR144</strain>
    </source>
</reference>
<dbReference type="InterPro" id="IPR036249">
    <property type="entry name" value="Thioredoxin-like_sf"/>
</dbReference>
<organism evidence="7 8">
    <name type="scientific">Globisporangium ultimum (strain ATCC 200006 / CBS 805.95 / DAOM BR144)</name>
    <name type="common">Pythium ultimum</name>
    <dbReference type="NCBI Taxonomy" id="431595"/>
    <lineage>
        <taxon>Eukaryota</taxon>
        <taxon>Sar</taxon>
        <taxon>Stramenopiles</taxon>
        <taxon>Oomycota</taxon>
        <taxon>Peronosporomycetes</taxon>
        <taxon>Pythiales</taxon>
        <taxon>Pythiaceae</taxon>
        <taxon>Globisporangium</taxon>
    </lineage>
</organism>
<dbReference type="eggNOG" id="KOG1651">
    <property type="taxonomic scope" value="Eukaryota"/>
</dbReference>
<protein>
    <recommendedName>
        <fullName evidence="4">Glutathione peroxidase</fullName>
    </recommendedName>
</protein>
<dbReference type="InterPro" id="IPR029760">
    <property type="entry name" value="GPX_CS"/>
</dbReference>
<reference evidence="7" key="3">
    <citation type="submission" date="2015-02" db="UniProtKB">
        <authorList>
            <consortium name="EnsemblProtists"/>
        </authorList>
    </citation>
    <scope>IDENTIFICATION</scope>
    <source>
        <strain evidence="7">DAOM BR144</strain>
    </source>
</reference>
<dbReference type="SUPFAM" id="SSF52833">
    <property type="entry name" value="Thioredoxin-like"/>
    <property type="match status" value="1"/>
</dbReference>
<dbReference type="STRING" id="431595.K3WJ83"/>
<dbReference type="PROSITE" id="PS00763">
    <property type="entry name" value="GLUTATHIONE_PEROXID_2"/>
    <property type="match status" value="1"/>
</dbReference>
<feature type="region of interest" description="Disordered" evidence="5">
    <location>
        <begin position="428"/>
        <end position="506"/>
    </location>
</feature>
<reference evidence="8" key="2">
    <citation type="submission" date="2010-04" db="EMBL/GenBank/DDBJ databases">
        <authorList>
            <person name="Buell R."/>
            <person name="Hamilton J."/>
            <person name="Hostetler J."/>
        </authorList>
    </citation>
    <scope>NUCLEOTIDE SEQUENCE [LARGE SCALE GENOMIC DNA]</scope>
    <source>
        <strain evidence="8">DAOM:BR144</strain>
    </source>
</reference>
<dbReference type="EnsemblProtists" id="PYU1_T005025">
    <property type="protein sequence ID" value="PYU1_T005025"/>
    <property type="gene ID" value="PYU1_G005014"/>
</dbReference>
<dbReference type="VEuPathDB" id="FungiDB:PYU1_G005014"/>
<dbReference type="PROSITE" id="PS51352">
    <property type="entry name" value="THIOREDOXIN_2"/>
    <property type="match status" value="1"/>
</dbReference>
<dbReference type="CDD" id="cd00340">
    <property type="entry name" value="GSH_Peroxidase"/>
    <property type="match status" value="1"/>
</dbReference>
<keyword evidence="2 4" id="KW-0575">Peroxidase</keyword>
<feature type="domain" description="Thioredoxin" evidence="6">
    <location>
        <begin position="264"/>
        <end position="429"/>
    </location>
</feature>
<dbReference type="Proteomes" id="UP000019132">
    <property type="component" value="Unassembled WGS sequence"/>
</dbReference>
<dbReference type="InParanoid" id="K3WJ83"/>
<dbReference type="InterPro" id="IPR013766">
    <property type="entry name" value="Thioredoxin_domain"/>
</dbReference>
<dbReference type="PANTHER" id="PTHR11592">
    <property type="entry name" value="GLUTATHIONE PEROXIDASE"/>
    <property type="match status" value="1"/>
</dbReference>
<dbReference type="HOGENOM" id="CLU_029507_7_0_1"/>
<sequence length="506" mass="54710">MSALQGRVFDRFRRFEALAEPLRRDVALLRPQLATDSAKTEIFKAAKQKAPGASSSLAYSASGKALLTAIQIKLEELRHASTDPSDSQENVTPEYAQQVAEALVLSGFITPSKEAAGVSAGNESFAFSDADTYVAVGTEIANDVKNVFTVRDGAIQAGNLKRKRAGLFVRFTGKSQSCYVVVNETTKSLFVFESDSARIPPVLTLDLSSGATVEFSATLEHGVKVTVGKASEIFGAESKDAAEAWLNAIINAGATYREAFNVDTEAVKSIYELKDYDMQGNEVSMEKYKGKVLLVVNVSSLCGLTPTNYPELAELDKKYRDQGLEILAFPCNQFSNQEPGTHEEIMEFVKKYNCEFPFFEKHDVNGASARPVFTYLKAKLPGSFGNFVKWNFTKFLVDRNGQPYKRFAPKDLPFSFEDDIKALLEQKPDASSVAAETNHANGDATEEEKPPAEAAATSEEAQAAAAETEAATPAAETADAANEREAATPEGANGTTTEAPAATQDE</sequence>
<name>K3WJ83_GLOUD</name>
<dbReference type="PROSITE" id="PS00460">
    <property type="entry name" value="GLUTATHIONE_PEROXID_1"/>
    <property type="match status" value="1"/>
</dbReference>
<proteinExistence type="inferred from homology"/>
<evidence type="ECO:0000313" key="7">
    <source>
        <dbReference type="EnsemblProtists" id="PYU1_T005025"/>
    </source>
</evidence>
<evidence type="ECO:0000256" key="4">
    <source>
        <dbReference type="RuleBase" id="RU000499"/>
    </source>
</evidence>
<dbReference type="AlphaFoldDB" id="K3WJ83"/>
<evidence type="ECO:0000313" key="8">
    <source>
        <dbReference type="Proteomes" id="UP000019132"/>
    </source>
</evidence>
<evidence type="ECO:0000256" key="1">
    <source>
        <dbReference type="ARBA" id="ARBA00006926"/>
    </source>
</evidence>
<accession>K3WJ83</accession>
<dbReference type="PANTHER" id="PTHR11592:SF78">
    <property type="entry name" value="GLUTATHIONE PEROXIDASE"/>
    <property type="match status" value="1"/>
</dbReference>
<dbReference type="PROSITE" id="PS51355">
    <property type="entry name" value="GLUTATHIONE_PEROXID_3"/>
    <property type="match status" value="1"/>
</dbReference>
<dbReference type="GO" id="GO:0004601">
    <property type="term" value="F:peroxidase activity"/>
    <property type="evidence" value="ECO:0007669"/>
    <property type="project" value="UniProtKB-KW"/>
</dbReference>
<evidence type="ECO:0000256" key="3">
    <source>
        <dbReference type="ARBA" id="ARBA00023002"/>
    </source>
</evidence>
<dbReference type="InterPro" id="IPR000889">
    <property type="entry name" value="Glutathione_peroxidase"/>
</dbReference>
<evidence type="ECO:0000256" key="5">
    <source>
        <dbReference type="SAM" id="MobiDB-lite"/>
    </source>
</evidence>
<dbReference type="PRINTS" id="PR01011">
    <property type="entry name" value="GLUTPROXDASE"/>
</dbReference>
<dbReference type="GO" id="GO:0006979">
    <property type="term" value="P:response to oxidative stress"/>
    <property type="evidence" value="ECO:0007669"/>
    <property type="project" value="InterPro"/>
</dbReference>
<dbReference type="Pfam" id="PF00255">
    <property type="entry name" value="GSHPx"/>
    <property type="match status" value="1"/>
</dbReference>
<feature type="compositionally biased region" description="Low complexity" evidence="5">
    <location>
        <begin position="452"/>
        <end position="480"/>
    </location>
</feature>
<dbReference type="Gene3D" id="3.40.30.10">
    <property type="entry name" value="Glutaredoxin"/>
    <property type="match status" value="1"/>
</dbReference>
<dbReference type="InterPro" id="IPR029759">
    <property type="entry name" value="GPX_AS"/>
</dbReference>
<evidence type="ECO:0000256" key="2">
    <source>
        <dbReference type="ARBA" id="ARBA00022559"/>
    </source>
</evidence>
<evidence type="ECO:0000259" key="6">
    <source>
        <dbReference type="PROSITE" id="PS51352"/>
    </source>
</evidence>
<dbReference type="EMBL" id="GL376564">
    <property type="status" value="NOT_ANNOTATED_CDS"/>
    <property type="molecule type" value="Genomic_DNA"/>
</dbReference>
<comment type="similarity">
    <text evidence="1 4">Belongs to the glutathione peroxidase family.</text>
</comment>
<dbReference type="FunFam" id="3.40.30.10:FF:000025">
    <property type="entry name" value="Glutathione peroxidase"/>
    <property type="match status" value="1"/>
</dbReference>